<evidence type="ECO:0000259" key="2">
    <source>
        <dbReference type="Pfam" id="PF03795"/>
    </source>
</evidence>
<keyword evidence="5" id="KW-1185">Reference proteome</keyword>
<gene>
    <name evidence="4" type="ORF">CH378_14250</name>
    <name evidence="3" type="ORF">EFP84_04250</name>
</gene>
<dbReference type="AlphaFoldDB" id="A0A2M9XTS3"/>
<dbReference type="KEGG" id="lkm:EFP84_04250"/>
<dbReference type="InterPro" id="IPR011008">
    <property type="entry name" value="Dimeric_a/b-barrel"/>
</dbReference>
<reference evidence="3 6" key="2">
    <citation type="submission" date="2018-11" db="EMBL/GenBank/DDBJ databases">
        <title>Complete genome sequence of Leptospira kmetyi isolate LS 001/16 from soil sample associated with a leptospirosis patient in Kelantan.</title>
        <authorList>
            <person name="Muhammad Yusoff F."/>
            <person name="Muhammad Yusoff S."/>
            <person name="Ahmad M.N."/>
            <person name="Yusof N.Y."/>
            <person name="Aziah I."/>
        </authorList>
    </citation>
    <scope>NUCLEOTIDE SEQUENCE [LARGE SCALE GENOMIC DNA]</scope>
    <source>
        <strain evidence="3 6">LS 001/16</strain>
    </source>
</reference>
<sequence>MKQFIVVLRYLTPIETVDQYVVIHREHLSKGFERKMLLASGPQEPRTGGILIARAQSRKELEDFCHQDPFYTNGVAEYQIIEWNPVKHQKEFLEFWMN</sequence>
<dbReference type="EMBL" id="NPDP01000026">
    <property type="protein sequence ID" value="PJZ29182.1"/>
    <property type="molecule type" value="Genomic_DNA"/>
</dbReference>
<dbReference type="Gene3D" id="3.30.70.1060">
    <property type="entry name" value="Dimeric alpha+beta barrel"/>
    <property type="match status" value="1"/>
</dbReference>
<protein>
    <submittedName>
        <fullName evidence="3">GTP cyclohydrolase</fullName>
    </submittedName>
</protein>
<evidence type="ECO:0000313" key="4">
    <source>
        <dbReference type="EMBL" id="PJZ29182.1"/>
    </source>
</evidence>
<name>A0A2M9XTS3_9LEPT</name>
<dbReference type="RefSeq" id="WP_010574355.1">
    <property type="nucleotide sequence ID" value="NZ_CP033614.1"/>
</dbReference>
<dbReference type="PANTHER" id="PTHR37828:SF1">
    <property type="entry name" value="YCII-RELATED DOMAIN-CONTAINING PROTEIN"/>
    <property type="match status" value="1"/>
</dbReference>
<feature type="domain" description="YCII-related" evidence="2">
    <location>
        <begin position="15"/>
        <end position="84"/>
    </location>
</feature>
<reference evidence="4 5" key="1">
    <citation type="submission" date="2017-07" db="EMBL/GenBank/DDBJ databases">
        <title>Leptospira spp. isolated from tropical soils.</title>
        <authorList>
            <person name="Thibeaux R."/>
            <person name="Iraola G."/>
            <person name="Ferres I."/>
            <person name="Bierque E."/>
            <person name="Girault D."/>
            <person name="Soupe-Gilbert M.-E."/>
            <person name="Picardeau M."/>
            <person name="Goarant C."/>
        </authorList>
    </citation>
    <scope>NUCLEOTIDE SEQUENCE [LARGE SCALE GENOMIC DNA]</scope>
    <source>
        <strain evidence="4 5">JW2-C-B1</strain>
    </source>
</reference>
<dbReference type="SUPFAM" id="SSF54909">
    <property type="entry name" value="Dimeric alpha+beta barrel"/>
    <property type="match status" value="1"/>
</dbReference>
<dbReference type="Proteomes" id="UP000231919">
    <property type="component" value="Unassembled WGS sequence"/>
</dbReference>
<proteinExistence type="inferred from homology"/>
<dbReference type="InterPro" id="IPR005545">
    <property type="entry name" value="YCII"/>
</dbReference>
<dbReference type="OrthoDB" id="9814407at2"/>
<evidence type="ECO:0000313" key="6">
    <source>
        <dbReference type="Proteomes" id="UP000276407"/>
    </source>
</evidence>
<dbReference type="Pfam" id="PF03795">
    <property type="entry name" value="YCII"/>
    <property type="match status" value="1"/>
</dbReference>
<accession>A0A2M9XTS3</accession>
<dbReference type="Proteomes" id="UP000276407">
    <property type="component" value="Chromosome 1"/>
</dbReference>
<comment type="similarity">
    <text evidence="1">Belongs to the YciI family.</text>
</comment>
<evidence type="ECO:0000313" key="5">
    <source>
        <dbReference type="Proteomes" id="UP000231919"/>
    </source>
</evidence>
<dbReference type="EMBL" id="CP033614">
    <property type="protein sequence ID" value="AYV54806.1"/>
    <property type="molecule type" value="Genomic_DNA"/>
</dbReference>
<dbReference type="PANTHER" id="PTHR37828">
    <property type="entry name" value="GSR2449 PROTEIN"/>
    <property type="match status" value="1"/>
</dbReference>
<evidence type="ECO:0000313" key="3">
    <source>
        <dbReference type="EMBL" id="AYV54806.1"/>
    </source>
</evidence>
<organism evidence="3 6">
    <name type="scientific">Leptospira kmetyi</name>
    <dbReference type="NCBI Taxonomy" id="408139"/>
    <lineage>
        <taxon>Bacteria</taxon>
        <taxon>Pseudomonadati</taxon>
        <taxon>Spirochaetota</taxon>
        <taxon>Spirochaetia</taxon>
        <taxon>Leptospirales</taxon>
        <taxon>Leptospiraceae</taxon>
        <taxon>Leptospira</taxon>
    </lineage>
</organism>
<evidence type="ECO:0000256" key="1">
    <source>
        <dbReference type="ARBA" id="ARBA00007689"/>
    </source>
</evidence>